<dbReference type="PANTHER" id="PTHR46967">
    <property type="entry name" value="INSULIN-LIKE GROWTH FACTOR BINDING PROTEIN,N-TERMINAL"/>
    <property type="match status" value="1"/>
</dbReference>
<proteinExistence type="predicted"/>
<dbReference type="PANTHER" id="PTHR46967:SF2">
    <property type="entry name" value="SUSHI, VON WILLEBRAND FACTOR TYPE A, EGF AND PENTRAXIN DOMAIN-CONTAINING PROTEIN 1-LIKE"/>
    <property type="match status" value="1"/>
</dbReference>
<dbReference type="Proteomes" id="UP000186817">
    <property type="component" value="Unassembled WGS sequence"/>
</dbReference>
<evidence type="ECO:0000256" key="3">
    <source>
        <dbReference type="ARBA" id="ARBA00022989"/>
    </source>
</evidence>
<dbReference type="GO" id="GO:0016020">
    <property type="term" value="C:membrane"/>
    <property type="evidence" value="ECO:0007669"/>
    <property type="project" value="UniProtKB-SubCell"/>
</dbReference>
<feature type="domain" description="Tyrosine-protein kinase ephrin type A/B receptor-like" evidence="7">
    <location>
        <begin position="220"/>
        <end position="268"/>
    </location>
</feature>
<dbReference type="SUPFAM" id="SSF57184">
    <property type="entry name" value="Growth factor receptor domain"/>
    <property type="match status" value="1"/>
</dbReference>
<dbReference type="InterPro" id="IPR011641">
    <property type="entry name" value="Tyr-kin_ephrin_A/B_rcpt-like"/>
</dbReference>
<evidence type="ECO:0000259" key="7">
    <source>
        <dbReference type="Pfam" id="PF07699"/>
    </source>
</evidence>
<evidence type="ECO:0000256" key="6">
    <source>
        <dbReference type="SAM" id="Phobius"/>
    </source>
</evidence>
<evidence type="ECO:0000256" key="5">
    <source>
        <dbReference type="SAM" id="MobiDB-lite"/>
    </source>
</evidence>
<evidence type="ECO:0000256" key="4">
    <source>
        <dbReference type="ARBA" id="ARBA00023136"/>
    </source>
</evidence>
<dbReference type="Pfam" id="PF07699">
    <property type="entry name" value="Ephrin_rec_like"/>
    <property type="match status" value="2"/>
</dbReference>
<dbReference type="EMBL" id="LSRX01000130">
    <property type="protein sequence ID" value="OLQ07853.1"/>
    <property type="molecule type" value="Genomic_DNA"/>
</dbReference>
<evidence type="ECO:0000256" key="2">
    <source>
        <dbReference type="ARBA" id="ARBA00022692"/>
    </source>
</evidence>
<reference evidence="9 10" key="1">
    <citation type="submission" date="2016-02" db="EMBL/GenBank/DDBJ databases">
        <title>Genome analysis of coral dinoflagellate symbionts highlights evolutionary adaptations to a symbiotic lifestyle.</title>
        <authorList>
            <person name="Aranda M."/>
            <person name="Li Y."/>
            <person name="Liew Y.J."/>
            <person name="Baumgarten S."/>
            <person name="Simakov O."/>
            <person name="Wilson M."/>
            <person name="Piel J."/>
            <person name="Ashoor H."/>
            <person name="Bougouffa S."/>
            <person name="Bajic V.B."/>
            <person name="Ryu T."/>
            <person name="Ravasi T."/>
            <person name="Bayer T."/>
            <person name="Micklem G."/>
            <person name="Kim H."/>
            <person name="Bhak J."/>
            <person name="Lajeunesse T.C."/>
            <person name="Voolstra C.R."/>
        </authorList>
    </citation>
    <scope>NUCLEOTIDE SEQUENCE [LARGE SCALE GENOMIC DNA]</scope>
    <source>
        <strain evidence="9 10">CCMP2467</strain>
    </source>
</reference>
<dbReference type="CDD" id="cd00185">
    <property type="entry name" value="TNFRSF"/>
    <property type="match status" value="1"/>
</dbReference>
<protein>
    <submittedName>
        <fullName evidence="9">Signal peptide, CUB and EGF-like domain-containing protein 3</fullName>
    </submittedName>
</protein>
<name>A0A1Q9EK81_SYMMI</name>
<dbReference type="Pfam" id="PF13675">
    <property type="entry name" value="PilJ"/>
    <property type="match status" value="1"/>
</dbReference>
<dbReference type="Gene3D" id="2.10.50.10">
    <property type="entry name" value="Tumor Necrosis Factor Receptor, subunit A, domain 2"/>
    <property type="match status" value="2"/>
</dbReference>
<gene>
    <name evidence="9" type="primary">Scube3</name>
    <name evidence="9" type="ORF">AK812_SmicGene8683</name>
</gene>
<feature type="domain" description="Tyrosine-protein kinase ephrin type A/B receptor-like" evidence="7">
    <location>
        <begin position="170"/>
        <end position="207"/>
    </location>
</feature>
<sequence>MFANGNGACNHQWAGYFYDGLWLVASILHAYLVNENRSISDLGTNYSREALYNLSLHQDFIGVTGRVRQFNGVEPTTDPASHGDREGIILLRQVTGPAEDAFTVLAHRSAAGFHFLKDVLWSKQDLSQSIPCAAGSCDLAAGWVPADQDSRCAGGKVWSNELGCVGCPAGSYSTASQASCFPCPRGSFSNSSGTASCEPCHPGSSGIIEGLVHCVDCPLGYFMNDSGAEECRKCPRDSYADSRGLSLCKPCPEGKSIEFEGATELSLCTCKGWLWLGQCVLCPYATRFEKGSCIQCAMDEICEDGRVVGHLPSKWEWAQSIEHAGHLPQLSQRLAKQLLLVVSGVRSEENQASLTRDMASFDWILQALISGNSTLGIVAAPNEEVADALTAAMWASFSELLGRSPTDTVMHEVFDQNILLLDAVQNVLHSLLEAARAAGYSGSLVAEIAESQMMLVEKICKESLFVAAHFRVDRALQRLAEAKECYEAAHEALVLGVEAANIPKLTSLCTMHQMRDVTYYAKEVHRRVRGILNARTSEETLRLAQGFRNDMSVVVDPLSQAMSSAVHLFVQGDGTCDPLATTTQEQWMHLARGLAEQRMASQGVFRYFMQVVHGIDVASSKVDLAVQLAKNNNQLLGLVQGSREEDIPAPPTQELLSQLLKLHVAWQHMNKVLSDAVHQDEIAEVDITEVEVYNQEFLRDTDVVMELLAAVRHCPTLGILNITNRQATAFDMLFTQTALISYGHAGDNLDELNHTRAAFHVGCEVLLQGATAEEAGTDLRPVEDVCIVRAMASVARSFHLLEQESLAVVGGAGSEGLRRMMALSTEGISHMALASDFLLKYYANQSSVTCQDPLLSTTEWLQLIEHISLLAGLGEDASSAYMLTDGSKSNNQEAVASKIQEMASALRDMKFGAADAPLPPPPTQELFDKSTNGLHNALESFRMALLGVDRSAVLASCDDFLSQVHRMEADYVQAARATHPRWPGSRVRVASWQTVLAKKIFKESWLPTNLKRPGVLAATVTEFDTAHQRLRHGGGGLSGISNERQDLYQQWQKVDDLWSDLKQHVTGQTSSAEIMRATLQQLEQELHILVSLCGVVDPPATEKGTGLVVAIFAVVSSILAFCACCGPLLEYSRQRSFTQAARKLAGLRNSADFANELVVQLQVLFGSKCRRPAEKFRPGDDDSGMQSASCLFLNSGGYAMPKETLYGQNQKPGQGLSELMQVQRLSERAAQAARETDSTTDAAEEAFSGKAVL</sequence>
<keyword evidence="10" id="KW-1185">Reference proteome</keyword>
<feature type="transmembrane region" description="Helical" evidence="6">
    <location>
        <begin position="1107"/>
        <end position="1129"/>
    </location>
</feature>
<evidence type="ECO:0000313" key="10">
    <source>
        <dbReference type="Proteomes" id="UP000186817"/>
    </source>
</evidence>
<dbReference type="OrthoDB" id="439917at2759"/>
<keyword evidence="4 6" id="KW-0472">Membrane</keyword>
<feature type="domain" description="NarX-like N-terminal" evidence="8">
    <location>
        <begin position="318"/>
        <end position="389"/>
    </location>
</feature>
<accession>A0A1Q9EK81</accession>
<dbReference type="SMART" id="SM01411">
    <property type="entry name" value="Ephrin_rec_like"/>
    <property type="match status" value="2"/>
</dbReference>
<comment type="caution">
    <text evidence="9">The sequence shown here is derived from an EMBL/GenBank/DDBJ whole genome shotgun (WGS) entry which is preliminary data.</text>
</comment>
<keyword evidence="3 6" id="KW-1133">Transmembrane helix</keyword>
<keyword evidence="2 6" id="KW-0812">Transmembrane</keyword>
<dbReference type="InterPro" id="IPR029095">
    <property type="entry name" value="NarX-like_N"/>
</dbReference>
<evidence type="ECO:0000256" key="1">
    <source>
        <dbReference type="ARBA" id="ARBA00004141"/>
    </source>
</evidence>
<feature type="region of interest" description="Disordered" evidence="5">
    <location>
        <begin position="1227"/>
        <end position="1253"/>
    </location>
</feature>
<evidence type="ECO:0000313" key="9">
    <source>
        <dbReference type="EMBL" id="OLQ07853.1"/>
    </source>
</evidence>
<dbReference type="InterPro" id="IPR009030">
    <property type="entry name" value="Growth_fac_rcpt_cys_sf"/>
</dbReference>
<organism evidence="9 10">
    <name type="scientific">Symbiodinium microadriaticum</name>
    <name type="common">Dinoflagellate</name>
    <name type="synonym">Zooxanthella microadriatica</name>
    <dbReference type="NCBI Taxonomy" id="2951"/>
    <lineage>
        <taxon>Eukaryota</taxon>
        <taxon>Sar</taxon>
        <taxon>Alveolata</taxon>
        <taxon>Dinophyceae</taxon>
        <taxon>Suessiales</taxon>
        <taxon>Symbiodiniaceae</taxon>
        <taxon>Symbiodinium</taxon>
    </lineage>
</organism>
<comment type="subcellular location">
    <subcellularLocation>
        <location evidence="1">Membrane</location>
        <topology evidence="1">Multi-pass membrane protein</topology>
    </subcellularLocation>
</comment>
<evidence type="ECO:0000259" key="8">
    <source>
        <dbReference type="Pfam" id="PF13675"/>
    </source>
</evidence>
<dbReference type="AlphaFoldDB" id="A0A1Q9EK81"/>